<organism evidence="4 6">
    <name type="scientific">Nguyenibacter vanlangensis</name>
    <dbReference type="NCBI Taxonomy" id="1216886"/>
    <lineage>
        <taxon>Bacteria</taxon>
        <taxon>Pseudomonadati</taxon>
        <taxon>Pseudomonadota</taxon>
        <taxon>Alphaproteobacteria</taxon>
        <taxon>Acetobacterales</taxon>
        <taxon>Acetobacteraceae</taxon>
        <taxon>Nguyenibacter</taxon>
    </lineage>
</organism>
<protein>
    <submittedName>
        <fullName evidence="4">Helix-turn-helix transcriptional regulator</fullName>
    </submittedName>
</protein>
<dbReference type="CDD" id="cd00093">
    <property type="entry name" value="HTH_XRE"/>
    <property type="match status" value="1"/>
</dbReference>
<dbReference type="EMBL" id="JABXXP010000021">
    <property type="protein sequence ID" value="NVN10170.1"/>
    <property type="molecule type" value="Genomic_DNA"/>
</dbReference>
<evidence type="ECO:0000313" key="6">
    <source>
        <dbReference type="Proteomes" id="UP000534870"/>
    </source>
</evidence>
<dbReference type="GO" id="GO:0003700">
    <property type="term" value="F:DNA-binding transcription factor activity"/>
    <property type="evidence" value="ECO:0007669"/>
    <property type="project" value="TreeGrafter"/>
</dbReference>
<dbReference type="InterPro" id="IPR001387">
    <property type="entry name" value="Cro/C1-type_HTH"/>
</dbReference>
<evidence type="ECO:0000259" key="3">
    <source>
        <dbReference type="PROSITE" id="PS50943"/>
    </source>
</evidence>
<keyword evidence="1" id="KW-0238">DNA-binding</keyword>
<dbReference type="InterPro" id="IPR050807">
    <property type="entry name" value="TransReg_Diox_bact_type"/>
</dbReference>
<feature type="domain" description="HTH cro/C1-type" evidence="3">
    <location>
        <begin position="41"/>
        <end position="95"/>
    </location>
</feature>
<dbReference type="Proteomes" id="UP000534870">
    <property type="component" value="Unassembled WGS sequence"/>
</dbReference>
<dbReference type="PROSITE" id="PS50943">
    <property type="entry name" value="HTH_CROC1"/>
    <property type="match status" value="1"/>
</dbReference>
<evidence type="ECO:0000313" key="4">
    <source>
        <dbReference type="EMBL" id="NVN10170.1"/>
    </source>
</evidence>
<sequence>MSKSANGPTRQKAPRKPRPSIQPPLETQDGGDPRAALGEIIYTERMRLGISQEELAARAGLDRTYVSGMERGLRNPTFLVLLRLARELAIDPAILVRIEIRKAPTNL</sequence>
<reference evidence="4 6" key="1">
    <citation type="submission" date="2020-06" db="EMBL/GenBank/DDBJ databases">
        <title>Description of novel acetic acid bacteria.</title>
        <authorList>
            <person name="Sombolestani A."/>
        </authorList>
    </citation>
    <scope>NUCLEOTIDE SEQUENCE [LARGE SCALE GENOMIC DNA]</scope>
    <source>
        <strain evidence="4 6">LMG 31431</strain>
    </source>
</reference>
<reference evidence="5 7" key="2">
    <citation type="submission" date="2024-04" db="EMBL/GenBank/DDBJ databases">
        <title>Complete genome sequence of Nguyenibacter vanlangesis HBCM-1154, a strain capable of nitrogen fixation, IAA production, and phosphorus solubilization isolated from sugarcane soil.</title>
        <authorList>
            <person name="MY HANH P."/>
        </authorList>
    </citation>
    <scope>NUCLEOTIDE SEQUENCE [LARGE SCALE GENOMIC DNA]</scope>
    <source>
        <strain evidence="5 7">HBCM 1154</strain>
    </source>
</reference>
<dbReference type="SMART" id="SM00530">
    <property type="entry name" value="HTH_XRE"/>
    <property type="match status" value="1"/>
</dbReference>
<evidence type="ECO:0000256" key="1">
    <source>
        <dbReference type="ARBA" id="ARBA00023125"/>
    </source>
</evidence>
<evidence type="ECO:0000313" key="7">
    <source>
        <dbReference type="Proteomes" id="UP001449795"/>
    </source>
</evidence>
<dbReference type="EMBL" id="CP152276">
    <property type="protein sequence ID" value="XAE41512.1"/>
    <property type="molecule type" value="Genomic_DNA"/>
</dbReference>
<dbReference type="AlphaFoldDB" id="A0A7Y7IUR4"/>
<name>A0A7Y7IUR4_9PROT</name>
<dbReference type="SUPFAM" id="SSF47413">
    <property type="entry name" value="lambda repressor-like DNA-binding domains"/>
    <property type="match status" value="1"/>
</dbReference>
<dbReference type="GO" id="GO:0003677">
    <property type="term" value="F:DNA binding"/>
    <property type="evidence" value="ECO:0007669"/>
    <property type="project" value="UniProtKB-KW"/>
</dbReference>
<gene>
    <name evidence="5" type="ORF">AAC691_14575</name>
    <name evidence="4" type="ORF">HUK84_03235</name>
</gene>
<dbReference type="InterPro" id="IPR010982">
    <property type="entry name" value="Lambda_DNA-bd_dom_sf"/>
</dbReference>
<feature type="region of interest" description="Disordered" evidence="2">
    <location>
        <begin position="1"/>
        <end position="34"/>
    </location>
</feature>
<evidence type="ECO:0000313" key="5">
    <source>
        <dbReference type="EMBL" id="XAE41512.1"/>
    </source>
</evidence>
<dbReference type="RefSeq" id="WP_176638954.1">
    <property type="nucleotide sequence ID" value="NZ_CP152276.1"/>
</dbReference>
<accession>A0A7Y7IUR4</accession>
<proteinExistence type="predicted"/>
<dbReference type="PANTHER" id="PTHR46797:SF1">
    <property type="entry name" value="METHYLPHOSPHONATE SYNTHASE"/>
    <property type="match status" value="1"/>
</dbReference>
<dbReference type="PANTHER" id="PTHR46797">
    <property type="entry name" value="HTH-TYPE TRANSCRIPTIONAL REGULATOR"/>
    <property type="match status" value="1"/>
</dbReference>
<evidence type="ECO:0000256" key="2">
    <source>
        <dbReference type="SAM" id="MobiDB-lite"/>
    </source>
</evidence>
<dbReference type="Gene3D" id="1.10.260.40">
    <property type="entry name" value="lambda repressor-like DNA-binding domains"/>
    <property type="match status" value="1"/>
</dbReference>
<dbReference type="GO" id="GO:0005829">
    <property type="term" value="C:cytosol"/>
    <property type="evidence" value="ECO:0007669"/>
    <property type="project" value="TreeGrafter"/>
</dbReference>
<dbReference type="Pfam" id="PF01381">
    <property type="entry name" value="HTH_3"/>
    <property type="match status" value="1"/>
</dbReference>
<dbReference type="Proteomes" id="UP001449795">
    <property type="component" value="Chromosome"/>
</dbReference>
<keyword evidence="7" id="KW-1185">Reference proteome</keyword>